<dbReference type="AlphaFoldDB" id="A0A3F2RGI2"/>
<dbReference type="OrthoDB" id="8954335at2759"/>
<evidence type="ECO:0000313" key="4">
    <source>
        <dbReference type="Proteomes" id="UP000277300"/>
    </source>
</evidence>
<dbReference type="Gene3D" id="3.40.50.300">
    <property type="entry name" value="P-loop containing nucleotide triphosphate hydrolases"/>
    <property type="match status" value="1"/>
</dbReference>
<dbReference type="Pfam" id="PF01926">
    <property type="entry name" value="MMR_HSR1"/>
    <property type="match status" value="1"/>
</dbReference>
<protein>
    <recommendedName>
        <fullName evidence="1">G domain-containing protein</fullName>
    </recommendedName>
</protein>
<dbReference type="Proteomes" id="UP000277300">
    <property type="component" value="Unassembled WGS sequence"/>
</dbReference>
<dbReference type="EMBL" id="MBDO02000376">
    <property type="protein sequence ID" value="RLN56280.1"/>
    <property type="molecule type" value="Genomic_DNA"/>
</dbReference>
<dbReference type="CDD" id="cd00882">
    <property type="entry name" value="Ras_like_GTPase"/>
    <property type="match status" value="1"/>
</dbReference>
<dbReference type="SUPFAM" id="SSF52540">
    <property type="entry name" value="P-loop containing nucleoside triphosphate hydrolases"/>
    <property type="match status" value="1"/>
</dbReference>
<gene>
    <name evidence="2" type="ORF">BBJ29_006318</name>
    <name evidence="3" type="ORF">BBP00_00008080</name>
</gene>
<dbReference type="InterPro" id="IPR027417">
    <property type="entry name" value="P-loop_NTPase"/>
</dbReference>
<accession>A0A3F2RGI2</accession>
<dbReference type="EMBL" id="MBAD02002808">
    <property type="protein sequence ID" value="RLN44243.1"/>
    <property type="molecule type" value="Genomic_DNA"/>
</dbReference>
<reference evidence="4 5" key="1">
    <citation type="submission" date="2018-07" db="EMBL/GenBank/DDBJ databases">
        <title>Genome sequencing of oomycete isolates from Chile give support for New Zealand origin for Phytophthora kernoviae and make available the first Nothophytophthora sp. genome.</title>
        <authorList>
            <person name="Studholme D.J."/>
            <person name="Sanfuentes E."/>
            <person name="Panda P."/>
            <person name="Hill R."/>
            <person name="Sambles C."/>
            <person name="Grant M."/>
            <person name="Williams N.M."/>
            <person name="Mcdougal R.L."/>
        </authorList>
    </citation>
    <scope>NUCLEOTIDE SEQUENCE [LARGE SCALE GENOMIC DNA]</scope>
    <source>
        <strain evidence="3">Chile6</strain>
        <strain evidence="2">Chile7</strain>
    </source>
</reference>
<dbReference type="InterPro" id="IPR006073">
    <property type="entry name" value="GTP-bd"/>
</dbReference>
<feature type="domain" description="G" evidence="1">
    <location>
        <begin position="11"/>
        <end position="116"/>
    </location>
</feature>
<evidence type="ECO:0000313" key="5">
    <source>
        <dbReference type="Proteomes" id="UP000284657"/>
    </source>
</evidence>
<evidence type="ECO:0000313" key="2">
    <source>
        <dbReference type="EMBL" id="RLN44243.1"/>
    </source>
</evidence>
<sequence>MSSNLRENRLFIGNPGTGKSTLINCLIGNQVFRSGVSWGDGLTRDFQRFESNGIAYMDTPGLADRNIIELAAKAITTALKQSGSYKLFFMVRLQNGRVVSEDLSTLESVLDSIEQPEVLYSVVINNISKKMYETLSARGREFDAVTSLINSGRDK</sequence>
<dbReference type="Proteomes" id="UP000284657">
    <property type="component" value="Unassembled WGS sequence"/>
</dbReference>
<proteinExistence type="predicted"/>
<dbReference type="GO" id="GO:0005525">
    <property type="term" value="F:GTP binding"/>
    <property type="evidence" value="ECO:0007669"/>
    <property type="project" value="InterPro"/>
</dbReference>
<name>A0A3F2RGI2_9STRA</name>
<organism evidence="3 4">
    <name type="scientific">Phytophthora kernoviae</name>
    <dbReference type="NCBI Taxonomy" id="325452"/>
    <lineage>
        <taxon>Eukaryota</taxon>
        <taxon>Sar</taxon>
        <taxon>Stramenopiles</taxon>
        <taxon>Oomycota</taxon>
        <taxon>Peronosporomycetes</taxon>
        <taxon>Peronosporales</taxon>
        <taxon>Peronosporaceae</taxon>
        <taxon>Phytophthora</taxon>
    </lineage>
</organism>
<evidence type="ECO:0000259" key="1">
    <source>
        <dbReference type="Pfam" id="PF01926"/>
    </source>
</evidence>
<evidence type="ECO:0000313" key="3">
    <source>
        <dbReference type="EMBL" id="RLN56280.1"/>
    </source>
</evidence>
<comment type="caution">
    <text evidence="3">The sequence shown here is derived from an EMBL/GenBank/DDBJ whole genome shotgun (WGS) entry which is preliminary data.</text>
</comment>